<evidence type="ECO:0000313" key="2">
    <source>
        <dbReference type="EMBL" id="ETW07793.1"/>
    </source>
</evidence>
<dbReference type="InterPro" id="IPR000595">
    <property type="entry name" value="cNMP-bd_dom"/>
</dbReference>
<dbReference type="SMART" id="SM00100">
    <property type="entry name" value="cNMP"/>
    <property type="match status" value="1"/>
</dbReference>
<sequence>MTLTQEQQQDCVHKISTVRMFAYCNERALRKLCARAVAETHPKGSVLFHQGSPQTKLIVVARGTVAEMKDINGQVHSWGEVTPGMALGSNHALREDAAAATAKCVTPVLGYSLTSQSLSQLLTDPEIATDVMYSLNREVRRHINLLNTPLLEQHAKPTPIFATSVAASVESFYRSALNSFLNARLTGQAPATLFPNMGVQIPTRVAYINGFKGIRHYLEKNIDDETYENPGYIRVAKAVAPGIIMTPVSSMLEACNAGHMNPEPLATRWIRGWAPRAVREIIFGVGLNQLSDYCEERIPLDDSQPILKNALGSMVAGVFAGYFSHVPHNLSTLKLMNPQKTYGRHMNDLIEHANARVPANITSPQARRLVATTLAFVFPKGLSIRTTQIVGSFIILNGTINSLKDLDVYNIPTTVSSVLTR</sequence>
<dbReference type="Gene3D" id="2.60.120.10">
    <property type="entry name" value="Jelly Rolls"/>
    <property type="match status" value="1"/>
</dbReference>
<dbReference type="Pfam" id="PF00027">
    <property type="entry name" value="cNMP_binding"/>
    <property type="match status" value="1"/>
</dbReference>
<reference evidence="2" key="1">
    <citation type="submission" date="2013-12" db="EMBL/GenBank/DDBJ databases">
        <title>The Genome Sequence of Aphanomyces invadans NJM9701.</title>
        <authorList>
            <consortium name="The Broad Institute Genomics Platform"/>
            <person name="Russ C."/>
            <person name="Tyler B."/>
            <person name="van West P."/>
            <person name="Dieguez-Uribeondo J."/>
            <person name="Young S.K."/>
            <person name="Zeng Q."/>
            <person name="Gargeya S."/>
            <person name="Fitzgerald M."/>
            <person name="Abouelleil A."/>
            <person name="Alvarado L."/>
            <person name="Chapman S.B."/>
            <person name="Gainer-Dewar J."/>
            <person name="Goldberg J."/>
            <person name="Griggs A."/>
            <person name="Gujja S."/>
            <person name="Hansen M."/>
            <person name="Howarth C."/>
            <person name="Imamovic A."/>
            <person name="Ireland A."/>
            <person name="Larimer J."/>
            <person name="McCowan C."/>
            <person name="Murphy C."/>
            <person name="Pearson M."/>
            <person name="Poon T.W."/>
            <person name="Priest M."/>
            <person name="Roberts A."/>
            <person name="Saif S."/>
            <person name="Shea T."/>
            <person name="Sykes S."/>
            <person name="Wortman J."/>
            <person name="Nusbaum C."/>
            <person name="Birren B."/>
        </authorList>
    </citation>
    <scope>NUCLEOTIDE SEQUENCE [LARGE SCALE GENOMIC DNA]</scope>
    <source>
        <strain evidence="2">NJM9701</strain>
    </source>
</reference>
<name>A0A024UQ65_9STRA</name>
<evidence type="ECO:0000259" key="1">
    <source>
        <dbReference type="PROSITE" id="PS50042"/>
    </source>
</evidence>
<dbReference type="InterPro" id="IPR018490">
    <property type="entry name" value="cNMP-bd_dom_sf"/>
</dbReference>
<accession>A0A024UQ65</accession>
<dbReference type="VEuPathDB" id="FungiDB:H310_02222"/>
<proteinExistence type="predicted"/>
<dbReference type="InterPro" id="IPR014710">
    <property type="entry name" value="RmlC-like_jellyroll"/>
</dbReference>
<dbReference type="SUPFAM" id="SSF51206">
    <property type="entry name" value="cAMP-binding domain-like"/>
    <property type="match status" value="1"/>
</dbReference>
<dbReference type="EMBL" id="KI913954">
    <property type="protein sequence ID" value="ETW07793.1"/>
    <property type="molecule type" value="Genomic_DNA"/>
</dbReference>
<organism evidence="2">
    <name type="scientific">Aphanomyces invadans</name>
    <dbReference type="NCBI Taxonomy" id="157072"/>
    <lineage>
        <taxon>Eukaryota</taxon>
        <taxon>Sar</taxon>
        <taxon>Stramenopiles</taxon>
        <taxon>Oomycota</taxon>
        <taxon>Saprolegniomycetes</taxon>
        <taxon>Saprolegniales</taxon>
        <taxon>Verrucalvaceae</taxon>
        <taxon>Aphanomyces</taxon>
    </lineage>
</organism>
<dbReference type="CDD" id="cd00038">
    <property type="entry name" value="CAP_ED"/>
    <property type="match status" value="1"/>
</dbReference>
<dbReference type="eggNOG" id="ENOG502QSTD">
    <property type="taxonomic scope" value="Eukaryota"/>
</dbReference>
<dbReference type="GeneID" id="20079272"/>
<protein>
    <recommendedName>
        <fullName evidence="1">Cyclic nucleotide-binding domain-containing protein</fullName>
    </recommendedName>
</protein>
<dbReference type="PROSITE" id="PS50042">
    <property type="entry name" value="CNMP_BINDING_3"/>
    <property type="match status" value="1"/>
</dbReference>
<dbReference type="RefSeq" id="XP_008863886.1">
    <property type="nucleotide sequence ID" value="XM_008865664.1"/>
</dbReference>
<gene>
    <name evidence="2" type="ORF">H310_02222</name>
</gene>
<feature type="domain" description="Cyclic nucleotide-binding" evidence="1">
    <location>
        <begin position="20"/>
        <end position="122"/>
    </location>
</feature>
<dbReference type="OrthoDB" id="58719at2759"/>
<dbReference type="AlphaFoldDB" id="A0A024UQ65"/>